<dbReference type="GO" id="GO:0000981">
    <property type="term" value="F:DNA-binding transcription factor activity, RNA polymerase II-specific"/>
    <property type="evidence" value="ECO:0007669"/>
    <property type="project" value="TreeGrafter"/>
</dbReference>
<dbReference type="OrthoDB" id="3546279at2759"/>
<name>A0A0D2BA05_9EURO</name>
<dbReference type="EMBL" id="KN847323">
    <property type="protein sequence ID" value="KIW49026.1"/>
    <property type="molecule type" value="Genomic_DNA"/>
</dbReference>
<sequence length="138" mass="14899">MRLLHHFTSHTCKTMPGQTSEGWAVHAPVIAFEHDTLLYAILAVSSAHLSTLSPHTTQYHIAAKYYFGIVLHQLNQGGGTGTGMDRLKLNVDNVVALCLTCMIIPILANHFQDISDRPTSTTTTSSHGGEPAGLPIPI</sequence>
<accession>A0A0D2BA05</accession>
<feature type="region of interest" description="Disordered" evidence="1">
    <location>
        <begin position="115"/>
        <end position="138"/>
    </location>
</feature>
<protein>
    <submittedName>
        <fullName evidence="2">Uncharacterized protein</fullName>
    </submittedName>
</protein>
<dbReference type="Proteomes" id="UP000054342">
    <property type="component" value="Unassembled WGS sequence"/>
</dbReference>
<dbReference type="AlphaFoldDB" id="A0A0D2BA05"/>
<dbReference type="InterPro" id="IPR052400">
    <property type="entry name" value="Zn2-C6_fungal_TF"/>
</dbReference>
<evidence type="ECO:0000313" key="3">
    <source>
        <dbReference type="Proteomes" id="UP000054342"/>
    </source>
</evidence>
<reference evidence="2 3" key="1">
    <citation type="submission" date="2015-01" db="EMBL/GenBank/DDBJ databases">
        <title>The Genome Sequence of Exophiala xenobiotica CBS118157.</title>
        <authorList>
            <consortium name="The Broad Institute Genomics Platform"/>
            <person name="Cuomo C."/>
            <person name="de Hoog S."/>
            <person name="Gorbushina A."/>
            <person name="Stielow B."/>
            <person name="Teixiera M."/>
            <person name="Abouelleil A."/>
            <person name="Chapman S.B."/>
            <person name="Priest M."/>
            <person name="Young S.K."/>
            <person name="Wortman J."/>
            <person name="Nusbaum C."/>
            <person name="Birren B."/>
        </authorList>
    </citation>
    <scope>NUCLEOTIDE SEQUENCE [LARGE SCALE GENOMIC DNA]</scope>
    <source>
        <strain evidence="2 3">CBS 118157</strain>
    </source>
</reference>
<evidence type="ECO:0000313" key="2">
    <source>
        <dbReference type="EMBL" id="KIW49026.1"/>
    </source>
</evidence>
<dbReference type="HOGENOM" id="CLU_1855306_0_0_1"/>
<dbReference type="RefSeq" id="XP_013309610.1">
    <property type="nucleotide sequence ID" value="XM_013454156.1"/>
</dbReference>
<proteinExistence type="predicted"/>
<keyword evidence="3" id="KW-1185">Reference proteome</keyword>
<dbReference type="PANTHER" id="PTHR47657:SF14">
    <property type="entry name" value="ZN(2)-C6 FUNGAL-TYPE DOMAIN-CONTAINING PROTEIN"/>
    <property type="match status" value="1"/>
</dbReference>
<dbReference type="PANTHER" id="PTHR47657">
    <property type="entry name" value="STEROL REGULATORY ELEMENT-BINDING PROTEIN ECM22"/>
    <property type="match status" value="1"/>
</dbReference>
<dbReference type="InterPro" id="IPR021858">
    <property type="entry name" value="Fun_TF"/>
</dbReference>
<dbReference type="GeneID" id="25332650"/>
<organism evidence="2 3">
    <name type="scientific">Exophiala xenobiotica</name>
    <dbReference type="NCBI Taxonomy" id="348802"/>
    <lineage>
        <taxon>Eukaryota</taxon>
        <taxon>Fungi</taxon>
        <taxon>Dikarya</taxon>
        <taxon>Ascomycota</taxon>
        <taxon>Pezizomycotina</taxon>
        <taxon>Eurotiomycetes</taxon>
        <taxon>Chaetothyriomycetidae</taxon>
        <taxon>Chaetothyriales</taxon>
        <taxon>Herpotrichiellaceae</taxon>
        <taxon>Exophiala</taxon>
    </lineage>
</organism>
<dbReference type="Pfam" id="PF11951">
    <property type="entry name" value="Fungal_trans_2"/>
    <property type="match status" value="1"/>
</dbReference>
<gene>
    <name evidence="2" type="ORF">PV05_10742</name>
</gene>
<evidence type="ECO:0000256" key="1">
    <source>
        <dbReference type="SAM" id="MobiDB-lite"/>
    </source>
</evidence>